<feature type="compositionally biased region" description="Polar residues" evidence="1">
    <location>
        <begin position="483"/>
        <end position="496"/>
    </location>
</feature>
<evidence type="ECO:0000256" key="1">
    <source>
        <dbReference type="SAM" id="MobiDB-lite"/>
    </source>
</evidence>
<keyword evidence="3" id="KW-1185">Reference proteome</keyword>
<dbReference type="SUPFAM" id="SSF54928">
    <property type="entry name" value="RNA-binding domain, RBD"/>
    <property type="match status" value="1"/>
</dbReference>
<dbReference type="InterPro" id="IPR035979">
    <property type="entry name" value="RBD_domain_sf"/>
</dbReference>
<dbReference type="GO" id="GO:0003964">
    <property type="term" value="F:RNA-directed DNA polymerase activity"/>
    <property type="evidence" value="ECO:0007669"/>
    <property type="project" value="UniProtKB-KW"/>
</dbReference>
<feature type="compositionally biased region" description="Polar residues" evidence="1">
    <location>
        <begin position="418"/>
        <end position="430"/>
    </location>
</feature>
<organism evidence="2 3">
    <name type="scientific">Tanacetum coccineum</name>
    <dbReference type="NCBI Taxonomy" id="301880"/>
    <lineage>
        <taxon>Eukaryota</taxon>
        <taxon>Viridiplantae</taxon>
        <taxon>Streptophyta</taxon>
        <taxon>Embryophyta</taxon>
        <taxon>Tracheophyta</taxon>
        <taxon>Spermatophyta</taxon>
        <taxon>Magnoliopsida</taxon>
        <taxon>eudicotyledons</taxon>
        <taxon>Gunneridae</taxon>
        <taxon>Pentapetalae</taxon>
        <taxon>asterids</taxon>
        <taxon>campanulids</taxon>
        <taxon>Asterales</taxon>
        <taxon>Asteraceae</taxon>
        <taxon>Asteroideae</taxon>
        <taxon>Anthemideae</taxon>
        <taxon>Anthemidinae</taxon>
        <taxon>Tanacetum</taxon>
    </lineage>
</organism>
<reference evidence="2" key="1">
    <citation type="journal article" date="2022" name="Int. J. Mol. Sci.">
        <title>Draft Genome of Tanacetum Coccineum: Genomic Comparison of Closely Related Tanacetum-Family Plants.</title>
        <authorList>
            <person name="Yamashiro T."/>
            <person name="Shiraishi A."/>
            <person name="Nakayama K."/>
            <person name="Satake H."/>
        </authorList>
    </citation>
    <scope>NUCLEOTIDE SEQUENCE</scope>
</reference>
<dbReference type="CDD" id="cd00590">
    <property type="entry name" value="RRM_SF"/>
    <property type="match status" value="1"/>
</dbReference>
<dbReference type="InterPro" id="IPR012677">
    <property type="entry name" value="Nucleotide-bd_a/b_plait_sf"/>
</dbReference>
<proteinExistence type="predicted"/>
<evidence type="ECO:0000313" key="2">
    <source>
        <dbReference type="EMBL" id="GJT09441.1"/>
    </source>
</evidence>
<keyword evidence="2" id="KW-0808">Transferase</keyword>
<dbReference type="InterPro" id="IPR040304">
    <property type="entry name" value="ATG8-IP-1/2"/>
</dbReference>
<name>A0ABQ5B3H4_9ASTR</name>
<dbReference type="PANTHER" id="PTHR34797">
    <property type="entry name" value="ATG8-INTERACTING PROTEIN 2"/>
    <property type="match status" value="1"/>
</dbReference>
<accession>A0ABQ5B3H4</accession>
<sequence>MADKEEGQGTTPRGADWEVVSLAASAYAVAPGATIPKFKLEEKGDVVDKDKVETSNAYSCLVGKVDSSESVGGKLDTKEEENWAFKKLTETDFAENTTLLGINLSGKEQSVYGSSTLQSLHSEATIRELGDIELVRVKLPKKLKKRRQIEIDDGPAGYLRQSSSKTIAGTFSTSTALAFCFFATTEANELELDNPLNLWEKCQGFGTVVDVYIARKLSKLGRRFAFVRFIRVSIVDRLIRRMSDSWYGSYHLYASLARFERKNPKISVFKPGNGIHEGAKIQQEVQQQQSKSYSSFFKLAISTTPNIVIYSNLKPLSLGPNEMTSISDVETTILGKVRDLNLIENIFTVSENYGEVMFVDNEDEGPLCRGRVCIKVKNEGQLNKNMMVKIDEIQYPIWVKEVGTWEPKINSHHDNSKGDYTTSEDPTSDASSDDEKIMEDDILLNDDGLVQEKENEEDIKPAPINVEHEVVNNSEEGEPMPVSNLQNTTDSGPSKSSGFEMFHNATKIDDAERINEVTECSFSSHSAATFGGKKGTHNVISFIEDMSRFIDIGNTLGHDMQGCQISLDKLINNMSDIAPHQ</sequence>
<feature type="region of interest" description="Disordered" evidence="1">
    <location>
        <begin position="409"/>
        <end position="436"/>
    </location>
</feature>
<feature type="region of interest" description="Disordered" evidence="1">
    <location>
        <begin position="474"/>
        <end position="496"/>
    </location>
</feature>
<dbReference type="Proteomes" id="UP001151760">
    <property type="component" value="Unassembled WGS sequence"/>
</dbReference>
<reference evidence="2" key="2">
    <citation type="submission" date="2022-01" db="EMBL/GenBank/DDBJ databases">
        <authorList>
            <person name="Yamashiro T."/>
            <person name="Shiraishi A."/>
            <person name="Satake H."/>
            <person name="Nakayama K."/>
        </authorList>
    </citation>
    <scope>NUCLEOTIDE SEQUENCE</scope>
</reference>
<dbReference type="Gene3D" id="3.30.70.330">
    <property type="match status" value="1"/>
</dbReference>
<gene>
    <name evidence="2" type="ORF">Tco_0856483</name>
</gene>
<comment type="caution">
    <text evidence="2">The sequence shown here is derived from an EMBL/GenBank/DDBJ whole genome shotgun (WGS) entry which is preliminary data.</text>
</comment>
<dbReference type="PANTHER" id="PTHR34797:SF12">
    <property type="entry name" value="ATG8-INTERACTING PROTEIN 1_2"/>
    <property type="match status" value="1"/>
</dbReference>
<keyword evidence="2" id="KW-0548">Nucleotidyltransferase</keyword>
<dbReference type="EMBL" id="BQNB010012907">
    <property type="protein sequence ID" value="GJT09441.1"/>
    <property type="molecule type" value="Genomic_DNA"/>
</dbReference>
<keyword evidence="2" id="KW-0695">RNA-directed DNA polymerase</keyword>
<protein>
    <submittedName>
        <fullName evidence="2">RNA-directed DNA polymerase, eukaryota</fullName>
    </submittedName>
</protein>
<evidence type="ECO:0000313" key="3">
    <source>
        <dbReference type="Proteomes" id="UP001151760"/>
    </source>
</evidence>